<dbReference type="Proteomes" id="UP000194853">
    <property type="component" value="Unassembled WGS sequence"/>
</dbReference>
<accession>A0A9X6QVI9</accession>
<reference evidence="1 2" key="1">
    <citation type="submission" date="2016-10" db="EMBL/GenBank/DDBJ databases">
        <title>Comparative genomics of Bacillus thuringiensis reveals a path to pathogens against multiple invertebrate hosts.</title>
        <authorList>
            <person name="Zheng J."/>
            <person name="Gao Q."/>
            <person name="Liu H."/>
            <person name="Peng D."/>
            <person name="Ruan L."/>
            <person name="Sun M."/>
        </authorList>
    </citation>
    <scope>NUCLEOTIDE SEQUENCE [LARGE SCALE GENOMIC DNA]</scope>
    <source>
        <strain evidence="1">BGSC 4CF1</strain>
    </source>
</reference>
<name>A0A9X6QVI9_BACTJ</name>
<protein>
    <submittedName>
        <fullName evidence="1">Uncharacterized protein</fullName>
    </submittedName>
</protein>
<dbReference type="AlphaFoldDB" id="A0A9X6QVI9"/>
<evidence type="ECO:0000313" key="2">
    <source>
        <dbReference type="Proteomes" id="UP000194853"/>
    </source>
</evidence>
<gene>
    <name evidence="1" type="ORF">BK750_28640</name>
</gene>
<comment type="caution">
    <text evidence="1">The sequence shown here is derived from an EMBL/GenBank/DDBJ whole genome shotgun (WGS) entry which is preliminary data.</text>
</comment>
<dbReference type="EMBL" id="MOOS01000189">
    <property type="protein sequence ID" value="OUB59024.1"/>
    <property type="molecule type" value="Genomic_DNA"/>
</dbReference>
<sequence length="132" mass="15708">MNEVKIKLLDMPIETRLQARDFLRVLNKQYAYLLTDKEIKAKECEAFRFYRTGCRISTTKITYIKLEKKSNVMMSNCYEIIYENKRVGYVAQMEDGWLCTTNYLNFRNINKGKVEKMRKIAVDKFLQNSGYS</sequence>
<dbReference type="RefSeq" id="WP_086404695.1">
    <property type="nucleotide sequence ID" value="NZ_MOOS01000189.1"/>
</dbReference>
<evidence type="ECO:0000313" key="1">
    <source>
        <dbReference type="EMBL" id="OUB59024.1"/>
    </source>
</evidence>
<proteinExistence type="predicted"/>
<organism evidence="1 2">
    <name type="scientific">Bacillus thuringiensis subsp. jegathesan</name>
    <dbReference type="NCBI Taxonomy" id="56955"/>
    <lineage>
        <taxon>Bacteria</taxon>
        <taxon>Bacillati</taxon>
        <taxon>Bacillota</taxon>
        <taxon>Bacilli</taxon>
        <taxon>Bacillales</taxon>
        <taxon>Bacillaceae</taxon>
        <taxon>Bacillus</taxon>
        <taxon>Bacillus cereus group</taxon>
    </lineage>
</organism>